<name>A0A8X8GR72_9RHOB</name>
<feature type="signal peptide" evidence="6">
    <location>
        <begin position="1"/>
        <end position="31"/>
    </location>
</feature>
<comment type="caution">
    <text evidence="8">The sequence shown here is derived from an EMBL/GenBank/DDBJ whole genome shotgun (WGS) entry which is preliminary data.</text>
</comment>
<gene>
    <name evidence="8" type="ORF">GEU84_000490</name>
</gene>
<dbReference type="GO" id="GO:0003755">
    <property type="term" value="F:peptidyl-prolyl cis-trans isomerase activity"/>
    <property type="evidence" value="ECO:0007669"/>
    <property type="project" value="UniProtKB-KW"/>
</dbReference>
<proteinExistence type="predicted"/>
<dbReference type="Gene3D" id="1.10.4030.10">
    <property type="entry name" value="Porin chaperone SurA, peptide-binding domain"/>
    <property type="match status" value="1"/>
</dbReference>
<dbReference type="SUPFAM" id="SSF54534">
    <property type="entry name" value="FKBP-like"/>
    <property type="match status" value="1"/>
</dbReference>
<keyword evidence="2 6" id="KW-0732">Signal</keyword>
<evidence type="ECO:0000256" key="1">
    <source>
        <dbReference type="ARBA" id="ARBA00018370"/>
    </source>
</evidence>
<evidence type="ECO:0000256" key="6">
    <source>
        <dbReference type="SAM" id="SignalP"/>
    </source>
</evidence>
<dbReference type="PANTHER" id="PTHR47637:SF1">
    <property type="entry name" value="CHAPERONE SURA"/>
    <property type="match status" value="1"/>
</dbReference>
<dbReference type="InterPro" id="IPR050280">
    <property type="entry name" value="OMP_Chaperone_SurA"/>
</dbReference>
<dbReference type="SUPFAM" id="SSF109998">
    <property type="entry name" value="Triger factor/SurA peptide-binding domain-like"/>
    <property type="match status" value="1"/>
</dbReference>
<feature type="chain" id="PRO_5036453671" description="Parvulin-like PPIase" evidence="6">
    <location>
        <begin position="32"/>
        <end position="410"/>
    </location>
</feature>
<dbReference type="Gene3D" id="3.10.50.40">
    <property type="match status" value="1"/>
</dbReference>
<dbReference type="EMBL" id="WHUT02000001">
    <property type="protein sequence ID" value="NUB42849.1"/>
    <property type="molecule type" value="Genomic_DNA"/>
</dbReference>
<dbReference type="PROSITE" id="PS50198">
    <property type="entry name" value="PPIC_PPIASE_2"/>
    <property type="match status" value="1"/>
</dbReference>
<dbReference type="InterPro" id="IPR046357">
    <property type="entry name" value="PPIase_dom_sf"/>
</dbReference>
<evidence type="ECO:0000259" key="7">
    <source>
        <dbReference type="PROSITE" id="PS50198"/>
    </source>
</evidence>
<dbReference type="RefSeq" id="WP_152823549.1">
    <property type="nucleotide sequence ID" value="NZ_WHUT02000001.1"/>
</dbReference>
<evidence type="ECO:0000313" key="8">
    <source>
        <dbReference type="EMBL" id="NUB42849.1"/>
    </source>
</evidence>
<keyword evidence="5 8" id="KW-0413">Isomerase</keyword>
<evidence type="ECO:0000256" key="5">
    <source>
        <dbReference type="PROSITE-ProRule" id="PRU00278"/>
    </source>
</evidence>
<reference evidence="8" key="1">
    <citation type="submission" date="2020-05" db="EMBL/GenBank/DDBJ databases">
        <title>Fertoebacter nigrum gen. nov., sp. nov., a new member of the family Rhodobacteraceae.</title>
        <authorList>
            <person name="Szuroczki S."/>
            <person name="Abbaszade G."/>
            <person name="Buni D."/>
            <person name="Schumann P."/>
            <person name="Toth E."/>
        </authorList>
    </citation>
    <scope>NUCLEOTIDE SEQUENCE</scope>
    <source>
        <strain evidence="8">RG-N-1a</strain>
    </source>
</reference>
<evidence type="ECO:0000256" key="4">
    <source>
        <dbReference type="ARBA" id="ARBA00031484"/>
    </source>
</evidence>
<dbReference type="InterPro" id="IPR027304">
    <property type="entry name" value="Trigger_fact/SurA_dom_sf"/>
</dbReference>
<protein>
    <recommendedName>
        <fullName evidence="1">Parvulin-like PPIase</fullName>
    </recommendedName>
    <alternativeName>
        <fullName evidence="3">Peptidyl-prolyl cis-trans isomerase plp</fullName>
    </alternativeName>
    <alternativeName>
        <fullName evidence="4">Rotamase plp</fullName>
    </alternativeName>
</protein>
<evidence type="ECO:0000256" key="2">
    <source>
        <dbReference type="ARBA" id="ARBA00022729"/>
    </source>
</evidence>
<evidence type="ECO:0000256" key="3">
    <source>
        <dbReference type="ARBA" id="ARBA00030642"/>
    </source>
</evidence>
<sequence>MRPQFLMRPFALMRAATLLLGICAIAPMAVAQQSPFAPRLYINDRVITNYELEQRIQFLRLLRAPGDPETEAMDALIEDRLRRDAAEALDLELTEEQVLAGMTEFAGRANLTAEEFVTALGEAGVDAETFRDFVAAGLVWREVVRARFLPRVSVTDIDIDRALANAQPRAAVRVLLSEIIIPAPAGNEAQALALASRIARDTRGEAAFAAAARQYSAAASAANGGRIDWVPLANLPPAIAPFVLALSPGEVTQPVAIPDAVAVFLLRALEETALSAPAAMEVEYAQYLLPNDGSAEASFARLRSGVDTCNDLYGLTDGAGEPQLTRTTQPMSAVPQDVALELARLDAGEVSTALVRGGNRVFLMLCARRPQLETVPSRDEIRQQILNQRIAGLAEAYLQDLRANAIIREP</sequence>
<keyword evidence="5" id="KW-0697">Rotamase</keyword>
<dbReference type="InterPro" id="IPR000297">
    <property type="entry name" value="PPIase_PpiC"/>
</dbReference>
<evidence type="ECO:0000313" key="9">
    <source>
        <dbReference type="Proteomes" id="UP000484076"/>
    </source>
</evidence>
<feature type="domain" description="PpiC" evidence="7">
    <location>
        <begin position="171"/>
        <end position="268"/>
    </location>
</feature>
<dbReference type="PANTHER" id="PTHR47637">
    <property type="entry name" value="CHAPERONE SURA"/>
    <property type="match status" value="1"/>
</dbReference>
<organism evidence="8 9">
    <name type="scientific">Fertoeibacter niger</name>
    <dbReference type="NCBI Taxonomy" id="2656921"/>
    <lineage>
        <taxon>Bacteria</taxon>
        <taxon>Pseudomonadati</taxon>
        <taxon>Pseudomonadota</taxon>
        <taxon>Alphaproteobacteria</taxon>
        <taxon>Rhodobacterales</taxon>
        <taxon>Paracoccaceae</taxon>
        <taxon>Fertoeibacter</taxon>
    </lineage>
</organism>
<dbReference type="AlphaFoldDB" id="A0A8X8GR72"/>
<dbReference type="Pfam" id="PF00639">
    <property type="entry name" value="Rotamase"/>
    <property type="match status" value="1"/>
</dbReference>
<accession>A0A8X8GR72</accession>
<keyword evidence="9" id="KW-1185">Reference proteome</keyword>
<dbReference type="Proteomes" id="UP000484076">
    <property type="component" value="Unassembled WGS sequence"/>
</dbReference>